<dbReference type="AlphaFoldDB" id="A0A431TX09"/>
<dbReference type="EMBL" id="RXOF01000017">
    <property type="protein sequence ID" value="RTQ46067.1"/>
    <property type="molecule type" value="Genomic_DNA"/>
</dbReference>
<organism evidence="1 2">
    <name type="scientific">Hymenobacter gummosus</name>
    <dbReference type="NCBI Taxonomy" id="1776032"/>
    <lineage>
        <taxon>Bacteria</taxon>
        <taxon>Pseudomonadati</taxon>
        <taxon>Bacteroidota</taxon>
        <taxon>Cytophagia</taxon>
        <taxon>Cytophagales</taxon>
        <taxon>Hymenobacteraceae</taxon>
        <taxon>Hymenobacter</taxon>
    </lineage>
</organism>
<accession>A0A431TX09</accession>
<evidence type="ECO:0000313" key="1">
    <source>
        <dbReference type="EMBL" id="RTQ46067.1"/>
    </source>
</evidence>
<dbReference type="RefSeq" id="WP_126695603.1">
    <property type="nucleotide sequence ID" value="NZ_RXOF01000017.1"/>
</dbReference>
<proteinExistence type="predicted"/>
<dbReference type="OrthoDB" id="790936at2"/>
<name>A0A431TX09_9BACT</name>
<sequence length="190" mass="21703">MHLELFTARLRQAIHWTERLAAGFDFERGNYGTVFRQTNPLIDGQLLYHIDGDYTTWNVDVHSLNNYQQALRAALAQRVAALPEVGVEAKSLDLPGLGRVLLFETQYTTHDGIAIAESKCFVDESEVPPIDTWFHLQEQVPGYRTPILYCWIPKAFEGVMQDAIDVEMLGSYEWLDVAAPELYNEVIMRL</sequence>
<gene>
    <name evidence="1" type="ORF">EJV47_23220</name>
</gene>
<protein>
    <submittedName>
        <fullName evidence="1">Uncharacterized protein</fullName>
    </submittedName>
</protein>
<dbReference type="Proteomes" id="UP000282184">
    <property type="component" value="Unassembled WGS sequence"/>
</dbReference>
<keyword evidence="2" id="KW-1185">Reference proteome</keyword>
<evidence type="ECO:0000313" key="2">
    <source>
        <dbReference type="Proteomes" id="UP000282184"/>
    </source>
</evidence>
<reference evidence="1 2" key="1">
    <citation type="submission" date="2018-12" db="EMBL/GenBank/DDBJ databases">
        <title>Hymenobacter gummosus sp. nov., isolated from a spring.</title>
        <authorList>
            <person name="Nie L."/>
        </authorList>
    </citation>
    <scope>NUCLEOTIDE SEQUENCE [LARGE SCALE GENOMIC DNA]</scope>
    <source>
        <strain evidence="1 2">KCTC 52166</strain>
    </source>
</reference>
<comment type="caution">
    <text evidence="1">The sequence shown here is derived from an EMBL/GenBank/DDBJ whole genome shotgun (WGS) entry which is preliminary data.</text>
</comment>